<organism evidence="7 8">
    <name type="scientific">Mytilus galloprovincialis</name>
    <name type="common">Mediterranean mussel</name>
    <dbReference type="NCBI Taxonomy" id="29158"/>
    <lineage>
        <taxon>Eukaryota</taxon>
        <taxon>Metazoa</taxon>
        <taxon>Spiralia</taxon>
        <taxon>Lophotrochozoa</taxon>
        <taxon>Mollusca</taxon>
        <taxon>Bivalvia</taxon>
        <taxon>Autobranchia</taxon>
        <taxon>Pteriomorphia</taxon>
        <taxon>Mytilida</taxon>
        <taxon>Mytiloidea</taxon>
        <taxon>Mytilidae</taxon>
        <taxon>Mytilinae</taxon>
        <taxon>Mytilus</taxon>
    </lineage>
</organism>
<evidence type="ECO:0000256" key="5">
    <source>
        <dbReference type="ARBA" id="ARBA00023136"/>
    </source>
</evidence>
<name>A0A8B6CEN6_MYTGA</name>
<feature type="transmembrane region" description="Helical" evidence="6">
    <location>
        <begin position="35"/>
        <end position="55"/>
    </location>
</feature>
<sequence>MKNSRVQVSPTHIVIQTRKQTQTHPKTAPIDWTCLAIIACFCCFWPLGIIALIFAHDATSATER</sequence>
<evidence type="ECO:0000256" key="6">
    <source>
        <dbReference type="SAM" id="Phobius"/>
    </source>
</evidence>
<dbReference type="Pfam" id="PF04505">
    <property type="entry name" value="CD225"/>
    <property type="match status" value="1"/>
</dbReference>
<keyword evidence="5 6" id="KW-0472">Membrane</keyword>
<dbReference type="PANTHER" id="PTHR14948:SF25">
    <property type="entry name" value="DUF4190 DOMAIN-CONTAINING PROTEIN"/>
    <property type="match status" value="1"/>
</dbReference>
<dbReference type="AlphaFoldDB" id="A0A8B6CEN6"/>
<dbReference type="Proteomes" id="UP000596742">
    <property type="component" value="Unassembled WGS sequence"/>
</dbReference>
<gene>
    <name evidence="7" type="ORF">MGAL_10B038266</name>
</gene>
<keyword evidence="8" id="KW-1185">Reference proteome</keyword>
<evidence type="ECO:0000256" key="3">
    <source>
        <dbReference type="ARBA" id="ARBA00022692"/>
    </source>
</evidence>
<proteinExistence type="inferred from homology"/>
<accession>A0A8B6CEN6</accession>
<comment type="caution">
    <text evidence="7">The sequence shown here is derived from an EMBL/GenBank/DDBJ whole genome shotgun (WGS) entry which is preliminary data.</text>
</comment>
<keyword evidence="3 6" id="KW-0812">Transmembrane</keyword>
<evidence type="ECO:0000313" key="7">
    <source>
        <dbReference type="EMBL" id="VDI03333.1"/>
    </source>
</evidence>
<protein>
    <submittedName>
        <fullName evidence="7">Uncharacterized protein</fullName>
    </submittedName>
</protein>
<dbReference type="OrthoDB" id="5989802at2759"/>
<evidence type="ECO:0000256" key="1">
    <source>
        <dbReference type="ARBA" id="ARBA00004370"/>
    </source>
</evidence>
<dbReference type="InterPro" id="IPR007593">
    <property type="entry name" value="CD225/Dispanin_fam"/>
</dbReference>
<dbReference type="PANTHER" id="PTHR14948">
    <property type="entry name" value="NG5"/>
    <property type="match status" value="1"/>
</dbReference>
<dbReference type="InterPro" id="IPR051423">
    <property type="entry name" value="CD225/Dispanin"/>
</dbReference>
<comment type="similarity">
    <text evidence="2">Belongs to the CD225/Dispanin family.</text>
</comment>
<evidence type="ECO:0000313" key="8">
    <source>
        <dbReference type="Proteomes" id="UP000596742"/>
    </source>
</evidence>
<comment type="subcellular location">
    <subcellularLocation>
        <location evidence="1">Membrane</location>
    </subcellularLocation>
</comment>
<keyword evidence="4 6" id="KW-1133">Transmembrane helix</keyword>
<evidence type="ECO:0000256" key="2">
    <source>
        <dbReference type="ARBA" id="ARBA00006843"/>
    </source>
</evidence>
<dbReference type="EMBL" id="UYJE01001581">
    <property type="protein sequence ID" value="VDI03333.1"/>
    <property type="molecule type" value="Genomic_DNA"/>
</dbReference>
<evidence type="ECO:0000256" key="4">
    <source>
        <dbReference type="ARBA" id="ARBA00022989"/>
    </source>
</evidence>
<dbReference type="GO" id="GO:0016020">
    <property type="term" value="C:membrane"/>
    <property type="evidence" value="ECO:0007669"/>
    <property type="project" value="UniProtKB-SubCell"/>
</dbReference>
<reference evidence="7" key="1">
    <citation type="submission" date="2018-11" db="EMBL/GenBank/DDBJ databases">
        <authorList>
            <person name="Alioto T."/>
            <person name="Alioto T."/>
        </authorList>
    </citation>
    <scope>NUCLEOTIDE SEQUENCE</scope>
</reference>